<sequence length="266" mass="30156">MSSWKRSNISSELSVQRWNSSKNPRRSSFFQLRRDKFHLYLLLHKNGRLTEVNMHMVPARVVLYMLSFSGFLVSFMMRTDINLAMVAMAKPAMTSNATVTETSHYCYKSANISYVENNNNNSNAIRSEEEGEFDWSPAIQSAILGSFYWCYILSQIVGGVLTQYFGTKTVFGGSQFLTAICSLLMPSAAEIHYGAMIALRSIQGIASGLTWPAMYAIVGHWIPPVERSRFMSSFQAPHVGCIRRTEGYTQQRPLNSMRKAEYTSSW</sequence>
<organism evidence="7 8">
    <name type="scientific">Vespula squamosa</name>
    <name type="common">Southern yellow jacket</name>
    <name type="synonym">Wasp</name>
    <dbReference type="NCBI Taxonomy" id="30214"/>
    <lineage>
        <taxon>Eukaryota</taxon>
        <taxon>Metazoa</taxon>
        <taxon>Ecdysozoa</taxon>
        <taxon>Arthropoda</taxon>
        <taxon>Hexapoda</taxon>
        <taxon>Insecta</taxon>
        <taxon>Pterygota</taxon>
        <taxon>Neoptera</taxon>
        <taxon>Endopterygota</taxon>
        <taxon>Hymenoptera</taxon>
        <taxon>Apocrita</taxon>
        <taxon>Aculeata</taxon>
        <taxon>Vespoidea</taxon>
        <taxon>Vespidae</taxon>
        <taxon>Vespinae</taxon>
        <taxon>Vespula</taxon>
    </lineage>
</organism>
<dbReference type="AlphaFoldDB" id="A0ABD2A577"/>
<dbReference type="InterPro" id="IPR050382">
    <property type="entry name" value="MFS_Na/Anion_cotransporter"/>
</dbReference>
<feature type="transmembrane region" description="Helical" evidence="5">
    <location>
        <begin position="57"/>
        <end position="77"/>
    </location>
</feature>
<proteinExistence type="predicted"/>
<keyword evidence="3 5" id="KW-1133">Transmembrane helix</keyword>
<dbReference type="InterPro" id="IPR020846">
    <property type="entry name" value="MFS_dom"/>
</dbReference>
<evidence type="ECO:0000256" key="2">
    <source>
        <dbReference type="ARBA" id="ARBA00022692"/>
    </source>
</evidence>
<dbReference type="InterPro" id="IPR036259">
    <property type="entry name" value="MFS_trans_sf"/>
</dbReference>
<evidence type="ECO:0000313" key="7">
    <source>
        <dbReference type="EMBL" id="KAL2715788.1"/>
    </source>
</evidence>
<evidence type="ECO:0000256" key="1">
    <source>
        <dbReference type="ARBA" id="ARBA00004141"/>
    </source>
</evidence>
<dbReference type="EMBL" id="JAUDFV010000155">
    <property type="protein sequence ID" value="KAL2715788.1"/>
    <property type="molecule type" value="Genomic_DNA"/>
</dbReference>
<evidence type="ECO:0000259" key="6">
    <source>
        <dbReference type="PROSITE" id="PS50850"/>
    </source>
</evidence>
<comment type="subcellular location">
    <subcellularLocation>
        <location evidence="1">Membrane</location>
        <topology evidence="1">Multi-pass membrane protein</topology>
    </subcellularLocation>
</comment>
<dbReference type="PANTHER" id="PTHR11662">
    <property type="entry name" value="SOLUTE CARRIER FAMILY 17"/>
    <property type="match status" value="1"/>
</dbReference>
<evidence type="ECO:0000256" key="5">
    <source>
        <dbReference type="SAM" id="Phobius"/>
    </source>
</evidence>
<feature type="domain" description="Major facilitator superfamily (MFS) profile" evidence="6">
    <location>
        <begin position="62"/>
        <end position="266"/>
    </location>
</feature>
<comment type="caution">
    <text evidence="7">The sequence shown here is derived from an EMBL/GenBank/DDBJ whole genome shotgun (WGS) entry which is preliminary data.</text>
</comment>
<dbReference type="Gene3D" id="1.20.1250.20">
    <property type="entry name" value="MFS general substrate transporter like domains"/>
    <property type="match status" value="1"/>
</dbReference>
<gene>
    <name evidence="7" type="ORF">V1478_015486</name>
</gene>
<protein>
    <submittedName>
        <fullName evidence="7">Sialin</fullName>
    </submittedName>
</protein>
<keyword evidence="4 5" id="KW-0472">Membrane</keyword>
<keyword evidence="2 5" id="KW-0812">Transmembrane</keyword>
<dbReference type="PROSITE" id="PS50850">
    <property type="entry name" value="MFS"/>
    <property type="match status" value="1"/>
</dbReference>
<reference evidence="7 8" key="1">
    <citation type="journal article" date="2024" name="Ann. Entomol. Soc. Am.">
        <title>Genomic analyses of the southern and eastern yellowjacket wasps (Hymenoptera: Vespidae) reveal evolutionary signatures of social life.</title>
        <authorList>
            <person name="Catto M.A."/>
            <person name="Caine P.B."/>
            <person name="Orr S.E."/>
            <person name="Hunt B.G."/>
            <person name="Goodisman M.A.D."/>
        </authorList>
    </citation>
    <scope>NUCLEOTIDE SEQUENCE [LARGE SCALE GENOMIC DNA]</scope>
    <source>
        <strain evidence="7">233</strain>
        <tissue evidence="7">Head and thorax</tissue>
    </source>
</reference>
<accession>A0ABD2A577</accession>
<dbReference type="Proteomes" id="UP001607302">
    <property type="component" value="Unassembled WGS sequence"/>
</dbReference>
<evidence type="ECO:0000313" key="8">
    <source>
        <dbReference type="Proteomes" id="UP001607302"/>
    </source>
</evidence>
<dbReference type="GO" id="GO:0016020">
    <property type="term" value="C:membrane"/>
    <property type="evidence" value="ECO:0007669"/>
    <property type="project" value="UniProtKB-SubCell"/>
</dbReference>
<evidence type="ECO:0000256" key="3">
    <source>
        <dbReference type="ARBA" id="ARBA00022989"/>
    </source>
</evidence>
<dbReference type="Pfam" id="PF07690">
    <property type="entry name" value="MFS_1"/>
    <property type="match status" value="1"/>
</dbReference>
<keyword evidence="8" id="KW-1185">Reference proteome</keyword>
<name>A0ABD2A577_VESSQ</name>
<dbReference type="PANTHER" id="PTHR11662:SF77">
    <property type="entry name" value="MAJOR FACILITATOR SUPERFAMILY TRANSPORTER 17, ISOFORM F"/>
    <property type="match status" value="1"/>
</dbReference>
<dbReference type="InterPro" id="IPR011701">
    <property type="entry name" value="MFS"/>
</dbReference>
<dbReference type="SUPFAM" id="SSF103473">
    <property type="entry name" value="MFS general substrate transporter"/>
    <property type="match status" value="1"/>
</dbReference>
<evidence type="ECO:0000256" key="4">
    <source>
        <dbReference type="ARBA" id="ARBA00023136"/>
    </source>
</evidence>